<name>A0AAN7M365_TRANT</name>
<dbReference type="Proteomes" id="UP001346149">
    <property type="component" value="Unassembled WGS sequence"/>
</dbReference>
<sequence length="93" mass="9558">MVVVTSVGKVVVGASLRVVELGKVVVIAMGVVRAREGTGMVVMMVVVEKVMVVVMGGVMALEGTGMVVVVNAEGKEAEDEEADVAVVASEWVV</sequence>
<protein>
    <submittedName>
        <fullName evidence="1">Uncharacterized protein</fullName>
    </submittedName>
</protein>
<comment type="caution">
    <text evidence="1">The sequence shown here is derived from an EMBL/GenBank/DDBJ whole genome shotgun (WGS) entry which is preliminary data.</text>
</comment>
<gene>
    <name evidence="1" type="ORF">SAY86_031311</name>
</gene>
<organism evidence="1 2">
    <name type="scientific">Trapa natans</name>
    <name type="common">Water chestnut</name>
    <dbReference type="NCBI Taxonomy" id="22666"/>
    <lineage>
        <taxon>Eukaryota</taxon>
        <taxon>Viridiplantae</taxon>
        <taxon>Streptophyta</taxon>
        <taxon>Embryophyta</taxon>
        <taxon>Tracheophyta</taxon>
        <taxon>Spermatophyta</taxon>
        <taxon>Magnoliopsida</taxon>
        <taxon>eudicotyledons</taxon>
        <taxon>Gunneridae</taxon>
        <taxon>Pentapetalae</taxon>
        <taxon>rosids</taxon>
        <taxon>malvids</taxon>
        <taxon>Myrtales</taxon>
        <taxon>Lythraceae</taxon>
        <taxon>Trapa</taxon>
    </lineage>
</organism>
<proteinExistence type="predicted"/>
<dbReference type="EMBL" id="JAXQNO010000009">
    <property type="protein sequence ID" value="KAK4790898.1"/>
    <property type="molecule type" value="Genomic_DNA"/>
</dbReference>
<dbReference type="AlphaFoldDB" id="A0AAN7M365"/>
<evidence type="ECO:0000313" key="1">
    <source>
        <dbReference type="EMBL" id="KAK4790898.1"/>
    </source>
</evidence>
<accession>A0AAN7M365</accession>
<evidence type="ECO:0000313" key="2">
    <source>
        <dbReference type="Proteomes" id="UP001346149"/>
    </source>
</evidence>
<reference evidence="1 2" key="1">
    <citation type="journal article" date="2023" name="Hortic Res">
        <title>Pangenome of water caltrop reveals structural variations and asymmetric subgenome divergence after allopolyploidization.</title>
        <authorList>
            <person name="Zhang X."/>
            <person name="Chen Y."/>
            <person name="Wang L."/>
            <person name="Yuan Y."/>
            <person name="Fang M."/>
            <person name="Shi L."/>
            <person name="Lu R."/>
            <person name="Comes H.P."/>
            <person name="Ma Y."/>
            <person name="Chen Y."/>
            <person name="Huang G."/>
            <person name="Zhou Y."/>
            <person name="Zheng Z."/>
            <person name="Qiu Y."/>
        </authorList>
    </citation>
    <scope>NUCLEOTIDE SEQUENCE [LARGE SCALE GENOMIC DNA]</scope>
    <source>
        <strain evidence="1">F231</strain>
    </source>
</reference>
<keyword evidence="2" id="KW-1185">Reference proteome</keyword>